<dbReference type="PROSITE" id="PS50042">
    <property type="entry name" value="CNMP_BINDING_3"/>
    <property type="match status" value="2"/>
</dbReference>
<dbReference type="PROSITE" id="PS00107">
    <property type="entry name" value="PROTEIN_KINASE_ATP"/>
    <property type="match status" value="1"/>
</dbReference>
<dbReference type="SUPFAM" id="SSF51206">
    <property type="entry name" value="cAMP-binding domain-like"/>
    <property type="match status" value="1"/>
</dbReference>
<evidence type="ECO:0000256" key="3">
    <source>
        <dbReference type="ARBA" id="ARBA00022741"/>
    </source>
</evidence>
<dbReference type="InterPro" id="IPR018490">
    <property type="entry name" value="cNMP-bd_dom_sf"/>
</dbReference>
<feature type="compositionally biased region" description="Gly residues" evidence="8">
    <location>
        <begin position="53"/>
        <end position="64"/>
    </location>
</feature>
<feature type="region of interest" description="Disordered" evidence="8">
    <location>
        <begin position="453"/>
        <end position="475"/>
    </location>
</feature>
<dbReference type="InterPro" id="IPR014710">
    <property type="entry name" value="RmlC-like_jellyroll"/>
</dbReference>
<keyword evidence="1" id="KW-0140">cGMP</keyword>
<dbReference type="InterPro" id="IPR008271">
    <property type="entry name" value="Ser/Thr_kinase_AS"/>
</dbReference>
<sequence>MGNCCSAPQTRDEEDDHGEQPIDIHFSNTSVDGDARQTGPSARPSRAARASGETGGPLAFGGRYGSSRGVPSPSLSSVSLVPVARTGSYDVRVASRTRQNGGDGVIETSRLVVDHLKGNVFINQYLIIKDLGKGAHGTVKLVYNTQDDLLYAMKVIHKRRMRRQSYLAEPRAVANMMRNVGMSPLSQSQTEGHRGGPSPLTSPRAPNGMTDEYSNEIAVMKELDHPNVVKLYEVIHDPSNNKLLMIMEYVEGGCVLAGSSPTQKIPIPESTAVKYFRDVVKGLEYLHFNRIVHGDLKPDNLLMSSSGKVKISDFGSARFCEKSDMIFATAGTPMFMAPEMCQGKQFNGFPGDIWALGICLFMFVFGKPPFLGATTYQIYEAIQHGELEFPPETPASGELKDLLSQLLCKDPGGRLSLEEIPTHPWVTRGGALPVLQTSNERAIQRVFEAMRKRNESGAKRPQPSTVPLAAPPEPVDMRKLVPDAEVRTFQDGEVIIAQGQVPEGLYYVQDGYVDLLLMPSEKKLVADEDFADAIDDEEDEDDEAVVTATANVLDCRRSPGSATGGEGEDEDDDEDEDEDEGDGQGGDEEAPGTPGRSRAKAKRVDDFMALFGSRLSDRVSPLGSSPGGSTPRGHSIAVTPRHGSQTLAPRHPSTTLAPRYGSQTLAVRHMSHLHGHHGDGPMRSQASASQPLPAALQYHHSSPAPLKARAGLGLGIGGPGTPHQYSHSGGAHSSSGRAGSHLSRSPSHGVAAGAASLTPRQASVTASPRHGTSPLAPPSGSLPNPPPASSLVTQASLNAVVSRLSLNGGGVQMRVPSHSSGASALGVTSLAVPGNAMVSSPSPLGLSCSLAADADVANEPEEGADAETLEDEVSMREPTDPSSGPPVGPGGSPGIDLLRPSASARDPAQSPFLVPSPPHTSPTASRRHLTQEPSFNPRLQRHDSGSRHPSRLSSTELASSGPGRIALLGRAASNRASRPSIDLEDSAGTSASGDAAHSPAAAIPVPTHSRRSASLLGPYGATGQPPPSSPPNAARHPSHVSGTFAGLVPVPPMPPASAQVPGAVSVPQKDDLLFLSPTESRRLSVTAGGNRSARKLGGAGVIVAAGTHPHPHPHALALAHPHASSPLSPTSSLGRPAPGSAEPGANVRPTSAQSAGTAGPGGSTRSLLAQAHLHGPDGTPVGGGGLASETLGPPKGMGLTSNSHSHDSLLSNADISMQVSSNSGGGRGGWRKERPAPVQVVTPPLPGGIIEVAAPTAAAVAAARGSNDRDSSAAGDEDVVHPPGTVGSAGGTSGAGSGTGSGAAPRGPPHPSVSRLRFGAHVGMRRAATHEPLADGSGRAFPMGPAHGGRDGGVDPARQEDYEDTEGGGHQGHDGQGDDETDGDGTDRYDMYDDGVSGPHVRHASTDVERMSRPTAPTYGNSAQPLQRFRNPMDRVKHRMRRHSTSSAQATSMLTRILGVSQGGAPLDRSSIQEWSTTSKLAQKAIQRSDSMHSRMAQMVLRAKQHAVRRKRRGSMQLITTRGPGSVVGELCIDGKPAPSPSTVVAKGPVTLLVIKNEKVNKYRNQPSVMAALHRSQNASLVQEAMERFVECEQEVVAVEVIRRCTTITTEPNMHMDIGDDEDPDEPHDDDDGYGEGEEGYGEGEEEYHYAEEGYGPGSPAVLYNQQGNPYGRDPYGNDPYANHDPYGYGGEETDHPSGGQLMADIYNA</sequence>
<dbReference type="SUPFAM" id="SSF56112">
    <property type="entry name" value="Protein kinase-like (PK-like)"/>
    <property type="match status" value="1"/>
</dbReference>
<feature type="region of interest" description="Disordered" evidence="8">
    <location>
        <begin position="1330"/>
        <end position="1428"/>
    </location>
</feature>
<evidence type="ECO:0000256" key="7">
    <source>
        <dbReference type="PROSITE-ProRule" id="PRU10141"/>
    </source>
</evidence>
<keyword evidence="2" id="KW-0808">Transferase</keyword>
<feature type="region of interest" description="Disordered" evidence="8">
    <location>
        <begin position="549"/>
        <end position="602"/>
    </location>
</feature>
<dbReference type="PROSITE" id="PS00108">
    <property type="entry name" value="PROTEIN_KINASE_ST"/>
    <property type="match status" value="1"/>
</dbReference>
<feature type="compositionally biased region" description="Acidic residues" evidence="8">
    <location>
        <begin position="1619"/>
        <end position="1646"/>
    </location>
</feature>
<dbReference type="Gene3D" id="1.10.510.10">
    <property type="entry name" value="Transferase(Phosphotransferase) domain 1"/>
    <property type="match status" value="1"/>
</dbReference>
<feature type="compositionally biased region" description="Acidic residues" evidence="8">
    <location>
        <begin position="861"/>
        <end position="872"/>
    </location>
</feature>
<feature type="binding site" evidence="7">
    <location>
        <position position="154"/>
    </location>
    <ligand>
        <name>ATP</name>
        <dbReference type="ChEBI" id="CHEBI:30616"/>
    </ligand>
</feature>
<evidence type="ECO:0000256" key="5">
    <source>
        <dbReference type="ARBA" id="ARBA00022840"/>
    </source>
</evidence>
<feature type="compositionally biased region" description="Low complexity" evidence="8">
    <location>
        <begin position="620"/>
        <end position="635"/>
    </location>
</feature>
<dbReference type="Gene3D" id="2.60.120.10">
    <property type="entry name" value="Jelly Rolls"/>
    <property type="match status" value="2"/>
</dbReference>
<dbReference type="PANTHER" id="PTHR24346:SF77">
    <property type="entry name" value="SERINE THREONINE PROTEIN KINASE"/>
    <property type="match status" value="1"/>
</dbReference>
<accession>A0A835XW96</accession>
<feature type="compositionally biased region" description="Low complexity" evidence="8">
    <location>
        <begin position="40"/>
        <end position="51"/>
    </location>
</feature>
<dbReference type="Gene3D" id="3.30.200.20">
    <property type="entry name" value="Phosphorylase Kinase, domain 1"/>
    <property type="match status" value="1"/>
</dbReference>
<dbReference type="InterPro" id="IPR000595">
    <property type="entry name" value="cNMP-bd_dom"/>
</dbReference>
<dbReference type="Proteomes" id="UP000612055">
    <property type="component" value="Unassembled WGS sequence"/>
</dbReference>
<feature type="region of interest" description="Disordered" evidence="8">
    <location>
        <begin position="183"/>
        <end position="207"/>
    </location>
</feature>
<feature type="region of interest" description="Disordered" evidence="8">
    <location>
        <begin position="706"/>
        <end position="791"/>
    </location>
</feature>
<feature type="region of interest" description="Disordered" evidence="8">
    <location>
        <begin position="861"/>
        <end position="1063"/>
    </location>
</feature>
<evidence type="ECO:0000256" key="6">
    <source>
        <dbReference type="ARBA" id="ARBA00022992"/>
    </source>
</evidence>
<gene>
    <name evidence="11" type="ORF">HYH03_010371</name>
</gene>
<feature type="region of interest" description="Disordered" evidence="8">
    <location>
        <begin position="1104"/>
        <end position="1241"/>
    </location>
</feature>
<feature type="region of interest" description="Disordered" evidence="8">
    <location>
        <begin position="1261"/>
        <end position="1315"/>
    </location>
</feature>
<dbReference type="GO" id="GO:0030553">
    <property type="term" value="F:cGMP binding"/>
    <property type="evidence" value="ECO:0007669"/>
    <property type="project" value="UniProtKB-KW"/>
</dbReference>
<dbReference type="OrthoDB" id="8693905at2759"/>
<organism evidence="11 12">
    <name type="scientific">Edaphochlamys debaryana</name>
    <dbReference type="NCBI Taxonomy" id="47281"/>
    <lineage>
        <taxon>Eukaryota</taxon>
        <taxon>Viridiplantae</taxon>
        <taxon>Chlorophyta</taxon>
        <taxon>core chlorophytes</taxon>
        <taxon>Chlorophyceae</taxon>
        <taxon>CS clade</taxon>
        <taxon>Chlamydomonadales</taxon>
        <taxon>Chlamydomonadales incertae sedis</taxon>
        <taxon>Edaphochlamys</taxon>
    </lineage>
</organism>
<dbReference type="InterPro" id="IPR017441">
    <property type="entry name" value="Protein_kinase_ATP_BS"/>
</dbReference>
<reference evidence="11" key="1">
    <citation type="journal article" date="2020" name="bioRxiv">
        <title>Comparative genomics of Chlamydomonas.</title>
        <authorList>
            <person name="Craig R.J."/>
            <person name="Hasan A.R."/>
            <person name="Ness R.W."/>
            <person name="Keightley P.D."/>
        </authorList>
    </citation>
    <scope>NUCLEOTIDE SEQUENCE</scope>
    <source>
        <strain evidence="11">CCAP 11/70</strain>
    </source>
</reference>
<evidence type="ECO:0000256" key="1">
    <source>
        <dbReference type="ARBA" id="ARBA00022535"/>
    </source>
</evidence>
<feature type="compositionally biased region" description="Low complexity" evidence="8">
    <location>
        <begin position="726"/>
        <end position="745"/>
    </location>
</feature>
<evidence type="ECO:0000259" key="9">
    <source>
        <dbReference type="PROSITE" id="PS50011"/>
    </source>
</evidence>
<dbReference type="GO" id="GO:0004674">
    <property type="term" value="F:protein serine/threonine kinase activity"/>
    <property type="evidence" value="ECO:0007669"/>
    <property type="project" value="TreeGrafter"/>
</dbReference>
<dbReference type="Pfam" id="PF00069">
    <property type="entry name" value="Pkinase"/>
    <property type="match status" value="1"/>
</dbReference>
<feature type="region of interest" description="Disordered" evidence="8">
    <location>
        <begin position="1612"/>
        <end position="1701"/>
    </location>
</feature>
<proteinExistence type="predicted"/>
<dbReference type="PANTHER" id="PTHR24346">
    <property type="entry name" value="MAP/MICROTUBULE AFFINITY-REGULATING KINASE"/>
    <property type="match status" value="1"/>
</dbReference>
<keyword evidence="5 7" id="KW-0067">ATP-binding</keyword>
<evidence type="ECO:0000256" key="4">
    <source>
        <dbReference type="ARBA" id="ARBA00022777"/>
    </source>
</evidence>
<dbReference type="GO" id="GO:0005524">
    <property type="term" value="F:ATP binding"/>
    <property type="evidence" value="ECO:0007669"/>
    <property type="project" value="UniProtKB-UniRule"/>
</dbReference>
<keyword evidence="3 7" id="KW-0547">Nucleotide-binding</keyword>
<dbReference type="GO" id="GO:0005737">
    <property type="term" value="C:cytoplasm"/>
    <property type="evidence" value="ECO:0007669"/>
    <property type="project" value="TreeGrafter"/>
</dbReference>
<feature type="region of interest" description="Disordered" evidence="8">
    <location>
        <begin position="672"/>
        <end position="691"/>
    </location>
</feature>
<keyword evidence="6" id="KW-0142">cGMP-binding</keyword>
<feature type="region of interest" description="Disordered" evidence="8">
    <location>
        <begin position="616"/>
        <end position="657"/>
    </location>
</feature>
<dbReference type="SMART" id="SM00220">
    <property type="entry name" value="S_TKc"/>
    <property type="match status" value="1"/>
</dbReference>
<feature type="domain" description="Protein kinase" evidence="9">
    <location>
        <begin position="125"/>
        <end position="426"/>
    </location>
</feature>
<keyword evidence="12" id="KW-1185">Reference proteome</keyword>
<feature type="compositionally biased region" description="Basic and acidic residues" evidence="8">
    <location>
        <begin position="1348"/>
        <end position="1360"/>
    </location>
</feature>
<dbReference type="InterPro" id="IPR011009">
    <property type="entry name" value="Kinase-like_dom_sf"/>
</dbReference>
<dbReference type="InterPro" id="IPR000719">
    <property type="entry name" value="Prot_kinase_dom"/>
</dbReference>
<dbReference type="CDD" id="cd14008">
    <property type="entry name" value="STKc_LKB1_CaMKK"/>
    <property type="match status" value="1"/>
</dbReference>
<evidence type="ECO:0000256" key="8">
    <source>
        <dbReference type="SAM" id="MobiDB-lite"/>
    </source>
</evidence>
<evidence type="ECO:0000259" key="10">
    <source>
        <dbReference type="PROSITE" id="PS50042"/>
    </source>
</evidence>
<dbReference type="CDD" id="cd00038">
    <property type="entry name" value="CAP_ED"/>
    <property type="match status" value="1"/>
</dbReference>
<evidence type="ECO:0000313" key="11">
    <source>
        <dbReference type="EMBL" id="KAG2491373.1"/>
    </source>
</evidence>
<feature type="compositionally biased region" description="Low complexity" evidence="8">
    <location>
        <begin position="986"/>
        <end position="1002"/>
    </location>
</feature>
<feature type="region of interest" description="Disordered" evidence="8">
    <location>
        <begin position="1"/>
        <end position="77"/>
    </location>
</feature>
<name>A0A835XW96_9CHLO</name>
<feature type="compositionally biased region" description="Acidic residues" evidence="8">
    <location>
        <begin position="566"/>
        <end position="590"/>
    </location>
</feature>
<feature type="domain" description="Cyclic nucleotide-binding" evidence="10">
    <location>
        <begin position="1508"/>
        <end position="1562"/>
    </location>
</feature>
<dbReference type="GO" id="GO:0035556">
    <property type="term" value="P:intracellular signal transduction"/>
    <property type="evidence" value="ECO:0007669"/>
    <property type="project" value="TreeGrafter"/>
</dbReference>
<feature type="domain" description="Cyclic nucleotide-binding" evidence="10">
    <location>
        <begin position="468"/>
        <end position="516"/>
    </location>
</feature>
<comment type="caution">
    <text evidence="11">The sequence shown here is derived from an EMBL/GenBank/DDBJ whole genome shotgun (WGS) entry which is preliminary data.</text>
</comment>
<dbReference type="PROSITE" id="PS50011">
    <property type="entry name" value="PROTEIN_KINASE_DOM"/>
    <property type="match status" value="1"/>
</dbReference>
<feature type="compositionally biased region" description="Low complexity" evidence="8">
    <location>
        <begin position="1104"/>
        <end position="1134"/>
    </location>
</feature>
<evidence type="ECO:0000256" key="2">
    <source>
        <dbReference type="ARBA" id="ARBA00022679"/>
    </source>
</evidence>
<keyword evidence="4" id="KW-0418">Kinase</keyword>
<protein>
    <submittedName>
        <fullName evidence="11">Uncharacterized protein</fullName>
    </submittedName>
</protein>
<dbReference type="EMBL" id="JAEHOE010000054">
    <property type="protein sequence ID" value="KAG2491373.1"/>
    <property type="molecule type" value="Genomic_DNA"/>
</dbReference>
<evidence type="ECO:0000313" key="12">
    <source>
        <dbReference type="Proteomes" id="UP000612055"/>
    </source>
</evidence>
<feature type="compositionally biased region" description="Gly residues" evidence="8">
    <location>
        <begin position="1287"/>
        <end position="1301"/>
    </location>
</feature>
<feature type="compositionally biased region" description="Polar residues" evidence="8">
    <location>
        <begin position="642"/>
        <end position="657"/>
    </location>
</feature>
<feature type="compositionally biased region" description="Low complexity" evidence="8">
    <location>
        <begin position="65"/>
        <end position="77"/>
    </location>
</feature>